<evidence type="ECO:0000259" key="4">
    <source>
        <dbReference type="PROSITE" id="PS50949"/>
    </source>
</evidence>
<protein>
    <submittedName>
        <fullName evidence="5">GntR family transcriptional regulator</fullName>
    </submittedName>
</protein>
<dbReference type="GO" id="GO:0003700">
    <property type="term" value="F:DNA-binding transcription factor activity"/>
    <property type="evidence" value="ECO:0007669"/>
    <property type="project" value="InterPro"/>
</dbReference>
<dbReference type="InterPro" id="IPR036388">
    <property type="entry name" value="WH-like_DNA-bd_sf"/>
</dbReference>
<name>A0A4D4J8E5_9PSEU</name>
<dbReference type="RefSeq" id="WP_137815919.1">
    <property type="nucleotide sequence ID" value="NZ_BJFL01000031.1"/>
</dbReference>
<sequence>MTTEWEPVQRAKTYELVLDKIEEQILTGRLRVGDRLPPERQLAAALGVSRPALREALRILEAQGALVAQVGRGPDAGATIAAQPADALGRLLRLHLALSHYDLGEVVDARVMFERASVTAAAVGGSPERLQRAEKILDEMETPGLPREEFNDLDTRYHVELALASGNQLVGTMTAALRESVRHLILHAFAQLTDWEGTAGMLRAQHRAILRAVRSGRPEEAAVAVEAHIRGFLGKLAEQRTAITER</sequence>
<dbReference type="EMBL" id="BJFL01000031">
    <property type="protein sequence ID" value="GDY32931.1"/>
    <property type="molecule type" value="Genomic_DNA"/>
</dbReference>
<dbReference type="PANTHER" id="PTHR43537">
    <property type="entry name" value="TRANSCRIPTIONAL REGULATOR, GNTR FAMILY"/>
    <property type="match status" value="1"/>
</dbReference>
<keyword evidence="6" id="KW-1185">Reference proteome</keyword>
<dbReference type="InterPro" id="IPR008920">
    <property type="entry name" value="TF_FadR/GntR_C"/>
</dbReference>
<dbReference type="PANTHER" id="PTHR43537:SF5">
    <property type="entry name" value="UXU OPERON TRANSCRIPTIONAL REGULATOR"/>
    <property type="match status" value="1"/>
</dbReference>
<dbReference type="Pfam" id="PF07729">
    <property type="entry name" value="FCD"/>
    <property type="match status" value="1"/>
</dbReference>
<dbReference type="InterPro" id="IPR000524">
    <property type="entry name" value="Tscrpt_reg_HTH_GntR"/>
</dbReference>
<feature type="domain" description="HTH gntR-type" evidence="4">
    <location>
        <begin position="11"/>
        <end position="83"/>
    </location>
</feature>
<organism evidence="5 6">
    <name type="scientific">Gandjariella thermophila</name>
    <dbReference type="NCBI Taxonomy" id="1931992"/>
    <lineage>
        <taxon>Bacteria</taxon>
        <taxon>Bacillati</taxon>
        <taxon>Actinomycetota</taxon>
        <taxon>Actinomycetes</taxon>
        <taxon>Pseudonocardiales</taxon>
        <taxon>Pseudonocardiaceae</taxon>
        <taxon>Gandjariella</taxon>
    </lineage>
</organism>
<dbReference type="Gene3D" id="1.20.120.530">
    <property type="entry name" value="GntR ligand-binding domain-like"/>
    <property type="match status" value="1"/>
</dbReference>
<keyword evidence="3" id="KW-0804">Transcription</keyword>
<dbReference type="SUPFAM" id="SSF46785">
    <property type="entry name" value="Winged helix' DNA-binding domain"/>
    <property type="match status" value="1"/>
</dbReference>
<keyword evidence="1" id="KW-0805">Transcription regulation</keyword>
<dbReference type="InterPro" id="IPR036390">
    <property type="entry name" value="WH_DNA-bd_sf"/>
</dbReference>
<dbReference type="SMART" id="SM00345">
    <property type="entry name" value="HTH_GNTR"/>
    <property type="match status" value="1"/>
</dbReference>
<dbReference type="SUPFAM" id="SSF48008">
    <property type="entry name" value="GntR ligand-binding domain-like"/>
    <property type="match status" value="1"/>
</dbReference>
<dbReference type="AlphaFoldDB" id="A0A4D4J8E5"/>
<dbReference type="GO" id="GO:0003677">
    <property type="term" value="F:DNA binding"/>
    <property type="evidence" value="ECO:0007669"/>
    <property type="project" value="UniProtKB-KW"/>
</dbReference>
<dbReference type="CDD" id="cd07377">
    <property type="entry name" value="WHTH_GntR"/>
    <property type="match status" value="1"/>
</dbReference>
<dbReference type="SMART" id="SM00895">
    <property type="entry name" value="FCD"/>
    <property type="match status" value="1"/>
</dbReference>
<evidence type="ECO:0000256" key="1">
    <source>
        <dbReference type="ARBA" id="ARBA00023015"/>
    </source>
</evidence>
<dbReference type="Pfam" id="PF00392">
    <property type="entry name" value="GntR"/>
    <property type="match status" value="1"/>
</dbReference>
<dbReference type="PRINTS" id="PR00035">
    <property type="entry name" value="HTHGNTR"/>
</dbReference>
<evidence type="ECO:0000256" key="3">
    <source>
        <dbReference type="ARBA" id="ARBA00023163"/>
    </source>
</evidence>
<dbReference type="PROSITE" id="PS50949">
    <property type="entry name" value="HTH_GNTR"/>
    <property type="match status" value="1"/>
</dbReference>
<evidence type="ECO:0000256" key="2">
    <source>
        <dbReference type="ARBA" id="ARBA00023125"/>
    </source>
</evidence>
<evidence type="ECO:0000313" key="6">
    <source>
        <dbReference type="Proteomes" id="UP000298860"/>
    </source>
</evidence>
<comment type="caution">
    <text evidence="5">The sequence shown here is derived from an EMBL/GenBank/DDBJ whole genome shotgun (WGS) entry which is preliminary data.</text>
</comment>
<keyword evidence="2" id="KW-0238">DNA-binding</keyword>
<accession>A0A4D4J8E5</accession>
<gene>
    <name evidence="5" type="ORF">GTS_45640</name>
</gene>
<dbReference type="Proteomes" id="UP000298860">
    <property type="component" value="Unassembled WGS sequence"/>
</dbReference>
<dbReference type="OrthoDB" id="3567645at2"/>
<dbReference type="Gene3D" id="1.10.10.10">
    <property type="entry name" value="Winged helix-like DNA-binding domain superfamily/Winged helix DNA-binding domain"/>
    <property type="match status" value="1"/>
</dbReference>
<proteinExistence type="predicted"/>
<reference evidence="6" key="1">
    <citation type="submission" date="2019-04" db="EMBL/GenBank/DDBJ databases">
        <title>Draft genome sequence of Pseudonocardiaceae bacterium SL3-2-4.</title>
        <authorList>
            <person name="Ningsih F."/>
            <person name="Yokota A."/>
            <person name="Sakai Y."/>
            <person name="Nanatani K."/>
            <person name="Yabe S."/>
            <person name="Oetari A."/>
            <person name="Sjamsuridzal W."/>
        </authorList>
    </citation>
    <scope>NUCLEOTIDE SEQUENCE [LARGE SCALE GENOMIC DNA]</scope>
    <source>
        <strain evidence="6">SL3-2-4</strain>
    </source>
</reference>
<evidence type="ECO:0000313" key="5">
    <source>
        <dbReference type="EMBL" id="GDY32931.1"/>
    </source>
</evidence>
<dbReference type="InterPro" id="IPR011711">
    <property type="entry name" value="GntR_C"/>
</dbReference>